<dbReference type="InterPro" id="IPR045175">
    <property type="entry name" value="M28_fam"/>
</dbReference>
<protein>
    <submittedName>
        <fullName evidence="5">Aminopeptidase Y</fullName>
    </submittedName>
</protein>
<dbReference type="SUPFAM" id="SSF53187">
    <property type="entry name" value="Zn-dependent exopeptidases"/>
    <property type="match status" value="1"/>
</dbReference>
<gene>
    <name evidence="5" type="ORF">WM2015_2297</name>
</gene>
<evidence type="ECO:0000259" key="4">
    <source>
        <dbReference type="Pfam" id="PF18203"/>
    </source>
</evidence>
<dbReference type="Gene3D" id="2.60.40.10">
    <property type="entry name" value="Immunoglobulins"/>
    <property type="match status" value="1"/>
</dbReference>
<dbReference type="InterPro" id="IPR003137">
    <property type="entry name" value="PA_domain"/>
</dbReference>
<dbReference type="InterPro" id="IPR007484">
    <property type="entry name" value="Peptidase_M28"/>
</dbReference>
<dbReference type="GO" id="GO:0006508">
    <property type="term" value="P:proteolysis"/>
    <property type="evidence" value="ECO:0007669"/>
    <property type="project" value="InterPro"/>
</dbReference>
<dbReference type="RefSeq" id="WP_049726206.1">
    <property type="nucleotide sequence ID" value="NZ_CP012154.1"/>
</dbReference>
<dbReference type="OrthoDB" id="9762302at2"/>
<feature type="domain" description="PA" evidence="2">
    <location>
        <begin position="148"/>
        <end position="231"/>
    </location>
</feature>
<name>A0A0K0XYB2_9GAMM</name>
<accession>A0A0K0XYB2</accession>
<keyword evidence="6" id="KW-1185">Reference proteome</keyword>
<dbReference type="NCBIfam" id="TIGR01451">
    <property type="entry name" value="B_ant_repeat"/>
    <property type="match status" value="1"/>
</dbReference>
<evidence type="ECO:0000313" key="5">
    <source>
        <dbReference type="EMBL" id="AKS42660.1"/>
    </source>
</evidence>
<feature type="domain" description="IPTL-CTERM protein sorting" evidence="4">
    <location>
        <begin position="609"/>
        <end position="633"/>
    </location>
</feature>
<dbReference type="Pfam" id="PF04389">
    <property type="entry name" value="Peptidase_M28"/>
    <property type="match status" value="1"/>
</dbReference>
<dbReference type="Pfam" id="PF01345">
    <property type="entry name" value="DUF11"/>
    <property type="match status" value="1"/>
</dbReference>
<evidence type="ECO:0000259" key="1">
    <source>
        <dbReference type="Pfam" id="PF01345"/>
    </source>
</evidence>
<dbReference type="EMBL" id="CP012154">
    <property type="protein sequence ID" value="AKS42660.1"/>
    <property type="molecule type" value="Genomic_DNA"/>
</dbReference>
<dbReference type="KEGG" id="wma:WM2015_2297"/>
<dbReference type="InterPro" id="IPR026442">
    <property type="entry name" value="IPTL_CTERM"/>
</dbReference>
<dbReference type="PANTHER" id="PTHR12147">
    <property type="entry name" value="METALLOPEPTIDASE M28 FAMILY MEMBER"/>
    <property type="match status" value="1"/>
</dbReference>
<keyword evidence="5" id="KW-0031">Aminopeptidase</keyword>
<evidence type="ECO:0000313" key="6">
    <source>
        <dbReference type="Proteomes" id="UP000066624"/>
    </source>
</evidence>
<reference evidence="5 6" key="1">
    <citation type="submission" date="2015-07" db="EMBL/GenBank/DDBJ databases">
        <authorList>
            <person name="Noorani M."/>
        </authorList>
    </citation>
    <scope>NUCLEOTIDE SEQUENCE [LARGE SCALE GENOMIC DNA]</scope>
    <source>
        <strain evidence="5 6">KCTC 42284</strain>
    </source>
</reference>
<dbReference type="Gene3D" id="3.40.630.10">
    <property type="entry name" value="Zn peptidases"/>
    <property type="match status" value="1"/>
</dbReference>
<dbReference type="GO" id="GO:0004177">
    <property type="term" value="F:aminopeptidase activity"/>
    <property type="evidence" value="ECO:0007669"/>
    <property type="project" value="UniProtKB-KW"/>
</dbReference>
<dbReference type="Proteomes" id="UP000066624">
    <property type="component" value="Chromosome"/>
</dbReference>
<dbReference type="InterPro" id="IPR046450">
    <property type="entry name" value="PA_dom_sf"/>
</dbReference>
<dbReference type="InterPro" id="IPR047589">
    <property type="entry name" value="DUF11_rpt"/>
</dbReference>
<dbReference type="Gene3D" id="3.50.30.30">
    <property type="match status" value="1"/>
</dbReference>
<dbReference type="InterPro" id="IPR001434">
    <property type="entry name" value="OmcB-like_DUF11"/>
</dbReference>
<organism evidence="5 6">
    <name type="scientific">Wenzhouxiangella marina</name>
    <dbReference type="NCBI Taxonomy" id="1579979"/>
    <lineage>
        <taxon>Bacteria</taxon>
        <taxon>Pseudomonadati</taxon>
        <taxon>Pseudomonadota</taxon>
        <taxon>Gammaproteobacteria</taxon>
        <taxon>Chromatiales</taxon>
        <taxon>Wenzhouxiangellaceae</taxon>
        <taxon>Wenzhouxiangella</taxon>
    </lineage>
</organism>
<keyword evidence="5" id="KW-0378">Hydrolase</keyword>
<dbReference type="GO" id="GO:0008235">
    <property type="term" value="F:metalloexopeptidase activity"/>
    <property type="evidence" value="ECO:0007669"/>
    <property type="project" value="InterPro"/>
</dbReference>
<dbReference type="STRING" id="1579979.WM2015_2297"/>
<proteinExistence type="predicted"/>
<sequence length="636" mass="64180">MSPIRTLTVFLPLAWLLLAPPASFAQSDSSELRAAVTVTGVRAHQAALQAIADGNGGTRLAGTPGYTASATYVADQLSTAGYSVVLEPFSFEYFEELVPAEFSQLAPVAASYPYSDPTGFYTFTYSGSGDVTAAVEAVDVQVPPGAVANSSTSGCEASDFAGFTAGSIALLQRGSCTFALKVQNAEAAGASAVIIFNEGQPGREEAIGGTLGEVGTSIPAVSTSYAIGADLAAGGAFARVFVDAISEVRSSSNVIADAPGGSDTRLVIAGTHLDSPASGPGIQDNGSGSAALLEIALQFAGLGIVPENRLRFVWWGGEEVSSDGGSATHISGLTPAELAAALYLDFDMLGSPNFVRFVLDGDGSSASFTLPPGSAEIEQVFFDYFASQSLPASELIQIATGASGNFAASGVPVGMLFAGADGIKTAAEAATYGGIAGVPYDPCHNLACDTFDNVSLQVLDELSDAAAHAILHFAGVLEADLSISKTDGETAILPGDSLTYTIVASNAGPSAVPDALVTDSFQLPLTDCSWTAVASGGASGAMSGIGDINEVISLPAGASMTYTASCGTLGTVGAITNTATIASATVPDPDAGNNSGVDDDTFLNGIRGVPTLDSWALWLLLGLMAMIGLVRMRSAG</sequence>
<evidence type="ECO:0000259" key="2">
    <source>
        <dbReference type="Pfam" id="PF02225"/>
    </source>
</evidence>
<dbReference type="AlphaFoldDB" id="A0A0K0XYB2"/>
<dbReference type="Pfam" id="PF18203">
    <property type="entry name" value="IPTL-CTERM"/>
    <property type="match status" value="1"/>
</dbReference>
<dbReference type="SUPFAM" id="SSF52025">
    <property type="entry name" value="PA domain"/>
    <property type="match status" value="1"/>
</dbReference>
<dbReference type="PANTHER" id="PTHR12147:SF26">
    <property type="entry name" value="PEPTIDASE M28 DOMAIN-CONTAINING PROTEIN"/>
    <property type="match status" value="1"/>
</dbReference>
<feature type="domain" description="DUF11" evidence="1">
    <location>
        <begin position="480"/>
        <end position="595"/>
    </location>
</feature>
<evidence type="ECO:0000259" key="3">
    <source>
        <dbReference type="Pfam" id="PF04389"/>
    </source>
</evidence>
<dbReference type="Pfam" id="PF02225">
    <property type="entry name" value="PA"/>
    <property type="match status" value="1"/>
</dbReference>
<feature type="domain" description="Peptidase M28" evidence="3">
    <location>
        <begin position="253"/>
        <end position="469"/>
    </location>
</feature>
<keyword evidence="5" id="KW-0645">Protease</keyword>
<dbReference type="InterPro" id="IPR013783">
    <property type="entry name" value="Ig-like_fold"/>
</dbReference>